<feature type="domain" description="PAS" evidence="10">
    <location>
        <begin position="468"/>
        <end position="537"/>
    </location>
</feature>
<feature type="coiled-coil region" evidence="6">
    <location>
        <begin position="824"/>
        <end position="855"/>
    </location>
</feature>
<accession>A0A011QPK1</accession>
<dbReference type="GO" id="GO:0000155">
    <property type="term" value="F:phosphorelay sensor kinase activity"/>
    <property type="evidence" value="ECO:0007669"/>
    <property type="project" value="InterPro"/>
</dbReference>
<dbReference type="PATRIC" id="fig|1454004.3.peg.47"/>
<sequence length="1097" mass="121942">MIARAKAIAGARSRRLYRRVGTIMPAPGDRLGRRLRHAAATLLRTVCGRCQAALLVIALLLPAFSASVQAEQKTLRVGVGSNPPIAFDDSSGQMEGIAVDVVNYVAQQEGWRVEFVHDEWQAIFAMLERGEIDLLTGIAYTPERAERFQFTGQTLLGNWGVVYARPGSRIQSLLALRDKRVALVEGATHSDALRELLDEFGVPILALPAANYEQVLALVAAGDADAGVVSRVFGTLHSARYQVESTGIVFNPISVRYAAPAGADPAIIAALDRHLATLLDERDSVYYQSLDRWLGGSGTDKWPQWVAWALTAAAAALVLAAFFVVLLRRQVKRRTLALRESEDSLRATFDQAAVGIAQVAPNGSWLDVNQRLCDIVGYSRDEMLQLSFQAITHPDDLAADLELVNQVLAGSRDTYNLEKRYLHKSGASVWINLTVSLVRRDDGTPKYFVSVVEDINRRKLAEAALRASEARLRLFIEHAPAALAMFDPRMHYLAVSQRWLSDYGLEDCDVLGRSHYEIFPEIVDAWKEVHRRALAGEVVRADEERFERFDGRVQWLRWEVRPWHTAEETIGGIVIFSEDISERKLAEAQARQGERVLDSVFQALPDLFFLMDADGTIRDYRARQSADLYVPPEAFLGKRLQDVLPGEVGELFACRMAEVGEHGGLATTEYDLPLSGCVRRFEARLTRLPGAGPFIAVVRDISSEHQARLALAASEARYRTLFEYAPDGILVVDQEGYCRDGNAAICRMLGYPREDLLGRHSADIVVPGERAHIAPALDAIKEKADHQREWQFQRKDGSTFVADVIATRMPDGGPLAVIRDISERRRMEDEIRQLNADLEDRVRRRTAELDAANKELQTFTYSVSHDLKAPLRGIDGYSRLLLDAYHDQLDAEGRLFLDNVRDGVAHMGRLIEDLLAYSRLERRSLHSQTLVLSDEVSACLENRRADIDACGMVVEVATLSGLSVRADPDGLSMVLRNLLDNALKFSRKSRPPTLAISASQTDETVILAFKDNGIGFDVRFHERIFEIFQRLQRAEDYPGTGVGLAIVHKAVQRMGGRVWAESAPGRGACFHLELPRGSNAGWPPAGDPGKRPSRRVA</sequence>
<dbReference type="EMBL" id="JEMY01000001">
    <property type="protein sequence ID" value="EXI91237.1"/>
    <property type="molecule type" value="Genomic_DNA"/>
</dbReference>
<dbReference type="AlphaFoldDB" id="A0A011QPK1"/>
<dbReference type="InterPro" id="IPR013656">
    <property type="entry name" value="PAS_4"/>
</dbReference>
<dbReference type="eggNOG" id="COG4251">
    <property type="taxonomic scope" value="Bacteria"/>
</dbReference>
<evidence type="ECO:0000256" key="2">
    <source>
        <dbReference type="ARBA" id="ARBA00012438"/>
    </source>
</evidence>
<dbReference type="InterPro" id="IPR003594">
    <property type="entry name" value="HATPase_dom"/>
</dbReference>
<keyword evidence="8" id="KW-0812">Transmembrane</keyword>
<dbReference type="InterPro" id="IPR005467">
    <property type="entry name" value="His_kinase_dom"/>
</dbReference>
<dbReference type="SMART" id="SM00086">
    <property type="entry name" value="PAC"/>
    <property type="match status" value="3"/>
</dbReference>
<dbReference type="InterPro" id="IPR035965">
    <property type="entry name" value="PAS-like_dom_sf"/>
</dbReference>
<dbReference type="SMART" id="SM00387">
    <property type="entry name" value="HATPase_c"/>
    <property type="match status" value="1"/>
</dbReference>
<keyword evidence="4 12" id="KW-0808">Transferase</keyword>
<dbReference type="Gene3D" id="3.40.190.10">
    <property type="entry name" value="Periplasmic binding protein-like II"/>
    <property type="match status" value="2"/>
</dbReference>
<evidence type="ECO:0000256" key="7">
    <source>
        <dbReference type="SAM" id="MobiDB-lite"/>
    </source>
</evidence>
<dbReference type="InterPro" id="IPR036097">
    <property type="entry name" value="HisK_dim/P_sf"/>
</dbReference>
<dbReference type="Pfam" id="PF08448">
    <property type="entry name" value="PAS_4"/>
    <property type="match status" value="2"/>
</dbReference>
<feature type="region of interest" description="Disordered" evidence="7">
    <location>
        <begin position="1078"/>
        <end position="1097"/>
    </location>
</feature>
<dbReference type="SUPFAM" id="SSF53850">
    <property type="entry name" value="Periplasmic binding protein-like II"/>
    <property type="match status" value="1"/>
</dbReference>
<dbReference type="Gene3D" id="3.30.565.10">
    <property type="entry name" value="Histidine kinase-like ATPase, C-terminal domain"/>
    <property type="match status" value="1"/>
</dbReference>
<feature type="domain" description="PAC" evidence="11">
    <location>
        <begin position="786"/>
        <end position="833"/>
    </location>
</feature>
<dbReference type="FunFam" id="1.10.287.130:FF:000070">
    <property type="entry name" value="Histidine kinase sensor protein"/>
    <property type="match status" value="1"/>
</dbReference>
<comment type="catalytic activity">
    <reaction evidence="1">
        <text>ATP + protein L-histidine = ADP + protein N-phospho-L-histidine.</text>
        <dbReference type="EC" id="2.7.13.3"/>
    </reaction>
</comment>
<dbReference type="Pfam" id="PF00497">
    <property type="entry name" value="SBP_bac_3"/>
    <property type="match status" value="1"/>
</dbReference>
<dbReference type="SUPFAM" id="SSF55785">
    <property type="entry name" value="PYP-like sensor domain (PAS domain)"/>
    <property type="match status" value="4"/>
</dbReference>
<name>A0A011QPK1_ACCRE</name>
<evidence type="ECO:0000259" key="9">
    <source>
        <dbReference type="PROSITE" id="PS50109"/>
    </source>
</evidence>
<dbReference type="InterPro" id="IPR001638">
    <property type="entry name" value="Solute-binding_3/MltF_N"/>
</dbReference>
<feature type="domain" description="PAS" evidence="10">
    <location>
        <begin position="341"/>
        <end position="411"/>
    </location>
</feature>
<dbReference type="EC" id="2.7.13.3" evidence="2"/>
<dbReference type="Pfam" id="PF08447">
    <property type="entry name" value="PAS_3"/>
    <property type="match status" value="1"/>
</dbReference>
<dbReference type="PROSITE" id="PS50113">
    <property type="entry name" value="PAC"/>
    <property type="match status" value="3"/>
</dbReference>
<dbReference type="PROSITE" id="PS50112">
    <property type="entry name" value="PAS"/>
    <property type="match status" value="3"/>
</dbReference>
<dbReference type="InterPro" id="IPR000700">
    <property type="entry name" value="PAS-assoc_C"/>
</dbReference>
<dbReference type="InterPro" id="IPR036890">
    <property type="entry name" value="HATPase_C_sf"/>
</dbReference>
<dbReference type="SMART" id="SM00388">
    <property type="entry name" value="HisKA"/>
    <property type="match status" value="1"/>
</dbReference>
<evidence type="ECO:0000256" key="5">
    <source>
        <dbReference type="ARBA" id="ARBA00022777"/>
    </source>
</evidence>
<dbReference type="NCBIfam" id="TIGR00229">
    <property type="entry name" value="sensory_box"/>
    <property type="match status" value="3"/>
</dbReference>
<proteinExistence type="predicted"/>
<dbReference type="InterPro" id="IPR013655">
    <property type="entry name" value="PAS_fold_3"/>
</dbReference>
<evidence type="ECO:0000256" key="1">
    <source>
        <dbReference type="ARBA" id="ARBA00000085"/>
    </source>
</evidence>
<dbReference type="InterPro" id="IPR001610">
    <property type="entry name" value="PAC"/>
</dbReference>
<dbReference type="PANTHER" id="PTHR43304">
    <property type="entry name" value="PHYTOCHROME-LIKE PROTEIN CPH1"/>
    <property type="match status" value="1"/>
</dbReference>
<dbReference type="InterPro" id="IPR052162">
    <property type="entry name" value="Sensor_kinase/Photoreceptor"/>
</dbReference>
<keyword evidence="3" id="KW-0597">Phosphoprotein</keyword>
<organism evidence="12 13">
    <name type="scientific">Accumulibacter regalis</name>
    <dbReference type="NCBI Taxonomy" id="522306"/>
    <lineage>
        <taxon>Bacteria</taxon>
        <taxon>Pseudomonadati</taxon>
        <taxon>Pseudomonadota</taxon>
        <taxon>Betaproteobacteria</taxon>
        <taxon>Candidatus Accumulibacter</taxon>
    </lineage>
</organism>
<dbReference type="InterPro" id="IPR003661">
    <property type="entry name" value="HisK_dim/P_dom"/>
</dbReference>
<keyword evidence="13" id="KW-1185">Reference proteome</keyword>
<dbReference type="Gene3D" id="3.30.450.20">
    <property type="entry name" value="PAS domain"/>
    <property type="match status" value="4"/>
</dbReference>
<comment type="caution">
    <text evidence="12">The sequence shown here is derived from an EMBL/GenBank/DDBJ whole genome shotgun (WGS) entry which is preliminary data.</text>
</comment>
<evidence type="ECO:0000256" key="3">
    <source>
        <dbReference type="ARBA" id="ARBA00022553"/>
    </source>
</evidence>
<evidence type="ECO:0000256" key="4">
    <source>
        <dbReference type="ARBA" id="ARBA00022679"/>
    </source>
</evidence>
<dbReference type="SUPFAM" id="SSF55874">
    <property type="entry name" value="ATPase domain of HSP90 chaperone/DNA topoisomerase II/histidine kinase"/>
    <property type="match status" value="1"/>
</dbReference>
<dbReference type="STRING" id="1454004.AW11_00046"/>
<dbReference type="PROSITE" id="PS50109">
    <property type="entry name" value="HIS_KIN"/>
    <property type="match status" value="1"/>
</dbReference>
<protein>
    <recommendedName>
        <fullName evidence="2">histidine kinase</fullName>
        <ecNumber evidence="2">2.7.13.3</ecNumber>
    </recommendedName>
</protein>
<dbReference type="eggNOG" id="COG0834">
    <property type="taxonomic scope" value="Bacteria"/>
</dbReference>
<evidence type="ECO:0000256" key="6">
    <source>
        <dbReference type="SAM" id="Coils"/>
    </source>
</evidence>
<dbReference type="SMART" id="SM00091">
    <property type="entry name" value="PAS"/>
    <property type="match status" value="4"/>
</dbReference>
<evidence type="ECO:0000259" key="10">
    <source>
        <dbReference type="PROSITE" id="PS50112"/>
    </source>
</evidence>
<dbReference type="Pfam" id="PF13426">
    <property type="entry name" value="PAS_9"/>
    <property type="match status" value="1"/>
</dbReference>
<dbReference type="SMART" id="SM00062">
    <property type="entry name" value="PBPb"/>
    <property type="match status" value="1"/>
</dbReference>
<feature type="domain" description="Histidine kinase" evidence="9">
    <location>
        <begin position="862"/>
        <end position="1078"/>
    </location>
</feature>
<feature type="domain" description="PAC" evidence="11">
    <location>
        <begin position="540"/>
        <end position="592"/>
    </location>
</feature>
<feature type="transmembrane region" description="Helical" evidence="8">
    <location>
        <begin position="305"/>
        <end position="327"/>
    </location>
</feature>
<dbReference type="Gene3D" id="1.10.287.130">
    <property type="match status" value="1"/>
</dbReference>
<dbReference type="PANTHER" id="PTHR43304:SF1">
    <property type="entry name" value="PAC DOMAIN-CONTAINING PROTEIN"/>
    <property type="match status" value="1"/>
</dbReference>
<dbReference type="Pfam" id="PF00512">
    <property type="entry name" value="HisKA"/>
    <property type="match status" value="1"/>
</dbReference>
<keyword evidence="8" id="KW-1133">Transmembrane helix</keyword>
<feature type="domain" description="PAC" evidence="11">
    <location>
        <begin position="415"/>
        <end position="467"/>
    </location>
</feature>
<keyword evidence="8" id="KW-0472">Membrane</keyword>
<dbReference type="CDD" id="cd00130">
    <property type="entry name" value="PAS"/>
    <property type="match status" value="3"/>
</dbReference>
<dbReference type="Pfam" id="PF02518">
    <property type="entry name" value="HATPase_c"/>
    <property type="match status" value="1"/>
</dbReference>
<dbReference type="SUPFAM" id="SSF47384">
    <property type="entry name" value="Homodimeric domain of signal transducing histidine kinase"/>
    <property type="match status" value="1"/>
</dbReference>
<dbReference type="CDD" id="cd00082">
    <property type="entry name" value="HisKA"/>
    <property type="match status" value="1"/>
</dbReference>
<evidence type="ECO:0000313" key="12">
    <source>
        <dbReference type="EMBL" id="EXI91237.1"/>
    </source>
</evidence>
<evidence type="ECO:0000313" key="13">
    <source>
        <dbReference type="Proteomes" id="UP000022141"/>
    </source>
</evidence>
<feature type="domain" description="PAS" evidence="10">
    <location>
        <begin position="714"/>
        <end position="784"/>
    </location>
</feature>
<evidence type="ECO:0000256" key="8">
    <source>
        <dbReference type="SAM" id="Phobius"/>
    </source>
</evidence>
<dbReference type="Proteomes" id="UP000022141">
    <property type="component" value="Unassembled WGS sequence"/>
</dbReference>
<keyword evidence="6" id="KW-0175">Coiled coil</keyword>
<keyword evidence="5" id="KW-0418">Kinase</keyword>
<evidence type="ECO:0000259" key="11">
    <source>
        <dbReference type="PROSITE" id="PS50113"/>
    </source>
</evidence>
<dbReference type="eggNOG" id="COG2202">
    <property type="taxonomic scope" value="Bacteria"/>
</dbReference>
<reference evidence="12" key="1">
    <citation type="submission" date="2014-02" db="EMBL/GenBank/DDBJ databases">
        <title>Expanding our view of genomic diversity in Candidatus Accumulibacter clades.</title>
        <authorList>
            <person name="Skennerton C.T."/>
            <person name="Barr J.J."/>
            <person name="Slater F.R."/>
            <person name="Bond P.L."/>
            <person name="Tyson G.W."/>
        </authorList>
    </citation>
    <scope>NUCLEOTIDE SEQUENCE [LARGE SCALE GENOMIC DNA]</scope>
</reference>
<dbReference type="InterPro" id="IPR000014">
    <property type="entry name" value="PAS"/>
</dbReference>
<gene>
    <name evidence="12" type="primary">cph1_2</name>
    <name evidence="12" type="ORF">AW11_00046</name>
</gene>
<dbReference type="InterPro" id="IPR004358">
    <property type="entry name" value="Sig_transdc_His_kin-like_C"/>
</dbReference>
<dbReference type="PRINTS" id="PR00344">
    <property type="entry name" value="BCTRLSENSOR"/>
</dbReference>